<dbReference type="InterPro" id="IPR025724">
    <property type="entry name" value="GAG-pre-integrase_dom"/>
</dbReference>
<dbReference type="PANTHER" id="PTHR11439:SF467">
    <property type="entry name" value="INTEGRASE CATALYTIC DOMAIN-CONTAINING PROTEIN"/>
    <property type="match status" value="1"/>
</dbReference>
<feature type="domain" description="Retrovirus-related Pol polyprotein from transposon TNT 1-94-like beta-barrel" evidence="4">
    <location>
        <begin position="114"/>
        <end position="192"/>
    </location>
</feature>
<gene>
    <name evidence="5" type="ORF">FSB_LOCUS28648</name>
</gene>
<feature type="domain" description="Reverse transcriptase Ty1/copia-type" evidence="2">
    <location>
        <begin position="459"/>
        <end position="543"/>
    </location>
</feature>
<protein>
    <recommendedName>
        <fullName evidence="6">Reverse transcriptase Ty1/copia-type domain-containing protein</fullName>
    </recommendedName>
</protein>
<keyword evidence="1" id="KW-0378">Hydrolase</keyword>
<dbReference type="InterPro" id="IPR054722">
    <property type="entry name" value="PolX-like_BBD"/>
</dbReference>
<dbReference type="Gene3D" id="3.30.420.10">
    <property type="entry name" value="Ribonuclease H-like superfamily/Ribonuclease H"/>
    <property type="match status" value="1"/>
</dbReference>
<dbReference type="InterPro" id="IPR043502">
    <property type="entry name" value="DNA/RNA_pol_sf"/>
</dbReference>
<feature type="domain" description="Reverse transcriptase Ty1/copia-type" evidence="2">
    <location>
        <begin position="370"/>
        <end position="455"/>
    </location>
</feature>
<evidence type="ECO:0000259" key="4">
    <source>
        <dbReference type="Pfam" id="PF22936"/>
    </source>
</evidence>
<dbReference type="AlphaFoldDB" id="A0A2N9GDW0"/>
<proteinExistence type="predicted"/>
<dbReference type="Pfam" id="PF22936">
    <property type="entry name" value="Pol_BBD"/>
    <property type="match status" value="1"/>
</dbReference>
<organism evidence="5">
    <name type="scientific">Fagus sylvatica</name>
    <name type="common">Beechnut</name>
    <dbReference type="NCBI Taxonomy" id="28930"/>
    <lineage>
        <taxon>Eukaryota</taxon>
        <taxon>Viridiplantae</taxon>
        <taxon>Streptophyta</taxon>
        <taxon>Embryophyta</taxon>
        <taxon>Tracheophyta</taxon>
        <taxon>Spermatophyta</taxon>
        <taxon>Magnoliopsida</taxon>
        <taxon>eudicotyledons</taxon>
        <taxon>Gunneridae</taxon>
        <taxon>Pentapetalae</taxon>
        <taxon>rosids</taxon>
        <taxon>fabids</taxon>
        <taxon>Fagales</taxon>
        <taxon>Fagaceae</taxon>
        <taxon>Fagus</taxon>
    </lineage>
</organism>
<evidence type="ECO:0000256" key="1">
    <source>
        <dbReference type="ARBA" id="ARBA00022750"/>
    </source>
</evidence>
<dbReference type="GO" id="GO:0004190">
    <property type="term" value="F:aspartic-type endopeptidase activity"/>
    <property type="evidence" value="ECO:0007669"/>
    <property type="project" value="UniProtKB-KW"/>
</dbReference>
<reference evidence="5" key="1">
    <citation type="submission" date="2018-02" db="EMBL/GenBank/DDBJ databases">
        <authorList>
            <person name="Cohen D.B."/>
            <person name="Kent A.D."/>
        </authorList>
    </citation>
    <scope>NUCLEOTIDE SEQUENCE</scope>
</reference>
<evidence type="ECO:0000259" key="3">
    <source>
        <dbReference type="Pfam" id="PF13976"/>
    </source>
</evidence>
<dbReference type="InterPro" id="IPR036397">
    <property type="entry name" value="RNaseH_sf"/>
</dbReference>
<dbReference type="Pfam" id="PF13976">
    <property type="entry name" value="gag_pre-integrs"/>
    <property type="match status" value="1"/>
</dbReference>
<dbReference type="EMBL" id="OIVN01002116">
    <property type="protein sequence ID" value="SPD00766.1"/>
    <property type="molecule type" value="Genomic_DNA"/>
</dbReference>
<name>A0A2N9GDW0_FAGSY</name>
<keyword evidence="1" id="KW-0064">Aspartyl protease</keyword>
<dbReference type="CDD" id="cd09272">
    <property type="entry name" value="RNase_HI_RT_Ty1"/>
    <property type="match status" value="1"/>
</dbReference>
<evidence type="ECO:0000259" key="2">
    <source>
        <dbReference type="Pfam" id="PF07727"/>
    </source>
</evidence>
<accession>A0A2N9GDW0</accession>
<dbReference type="Pfam" id="PF07727">
    <property type="entry name" value="RVT_2"/>
    <property type="match status" value="2"/>
</dbReference>
<sequence length="797" mass="90201">MHNDLIGEFESYGITQDMWIALKAKFGGTTVTRLRALTLKFDTFRMQRGDSMQEHLRKMSAMLNMTHNESIQKLEDLSRHLELEAKHRVAQGQSSAFFIRHGQRQAFKAKRKNTGATDHVAKDRVEFVEYRRVPTDSRWMRMGNESRVEVLGIGTYKLQLHHGRTLLLHNVLYAPGMTQNLLSVNVLLELGFSFGFHGCSVDIFLGSTCFGHAFILDDRLFHLDIDCSAYDSSFALLTQNDYDEMNWHARLGHIGQDRMTRLAREGLLGPLAKVNLPTCKHCLAGKSTRKPFGKGIRVTVPLELIHSDVCGPMNVRARHGASYFITFIDDFTRYGHVYLVSHKSSVEIFHAGALELKGNPSLVLHKMTRSLDLPSGRKSIGNKWVLKIKRKTDGSIDKYKARLVAKGYTQRKGVDYEETFSPVVRFASICLILTMVASLDLEFHQMDVKTAFLNGSEGSFIILSLYVDDILLVGNNKEFIKTIKEWLSSTFEMKDMGEASFVLGVKILRDRSRKLFGLSQETYIRKVLERFHMQDCKPIDTPVGKGDSLSNEMCPKTQAEIESMARVPYANAIGSLMYVMLCTRSDICFAIGLVSRFQSNLGPAHWKAVERILRYLRGTADYMLCYQGKDLRLRGYSDADWAGDLDERKSTSGYTFLLGGGAITWCSKKQSCVALSTMESEYVACSAAVQEAPGEAGCELSQTLKENGLMKNSSQALGATGLRSVRWKYQDAFMTYASHRMEEKSTATCDHTTCARNDHQDRERLDDYFFGMLPIAIDYLALRDMIGEERRTKVEWN</sequence>
<keyword evidence="1" id="KW-0645">Protease</keyword>
<evidence type="ECO:0008006" key="6">
    <source>
        <dbReference type="Google" id="ProtNLM"/>
    </source>
</evidence>
<evidence type="ECO:0000313" key="5">
    <source>
        <dbReference type="EMBL" id="SPD00766.1"/>
    </source>
</evidence>
<dbReference type="SUPFAM" id="SSF53098">
    <property type="entry name" value="Ribonuclease H-like"/>
    <property type="match status" value="1"/>
</dbReference>
<dbReference type="InterPro" id="IPR012337">
    <property type="entry name" value="RNaseH-like_sf"/>
</dbReference>
<feature type="domain" description="GAG-pre-integrase" evidence="3">
    <location>
        <begin position="219"/>
        <end position="287"/>
    </location>
</feature>
<dbReference type="SUPFAM" id="SSF56672">
    <property type="entry name" value="DNA/RNA polymerases"/>
    <property type="match status" value="1"/>
</dbReference>
<dbReference type="InterPro" id="IPR013103">
    <property type="entry name" value="RVT_2"/>
</dbReference>
<dbReference type="PANTHER" id="PTHR11439">
    <property type="entry name" value="GAG-POL-RELATED RETROTRANSPOSON"/>
    <property type="match status" value="1"/>
</dbReference>
<dbReference type="GO" id="GO:0003676">
    <property type="term" value="F:nucleic acid binding"/>
    <property type="evidence" value="ECO:0007669"/>
    <property type="project" value="InterPro"/>
</dbReference>